<proteinExistence type="predicted"/>
<dbReference type="Pfam" id="PF07690">
    <property type="entry name" value="MFS_1"/>
    <property type="match status" value="1"/>
</dbReference>
<evidence type="ECO:0000259" key="7">
    <source>
        <dbReference type="PROSITE" id="PS50850"/>
    </source>
</evidence>
<sequence>MADLPLYRHPPFLLLWLASVASGLGLAVAMLAETWYAVQVLQLKAELGYLMLAGSLPRIALMALGGVLADRWPRARIMASSFALRALLLGLMAWAAAQQQLDLSLLIVLAAGFGMLDALFWPARDAMLPAIVPAAQLGQANAWMLATNQLGMLLGPVVGGLLLAGLSFTWVFGLTALAMLLGAALALGIREQARRDNTRQAIWPALQEGLACVRDTPVLRLLLLIYALANLLFMGPLGFAPPLLAASLPGASASLLAQLQSAFAAGMLAGGVLLALCPPTGRRLQWICWLIALEGLLLAALPQLNAGGATLVQFALGFCIACNNVPMLSLLQQYSPPERIGRVMSLNSMASLGLTPLAYALSSLLLGAGASLGLLAAVCGLLLSLFCVLVALLSPTARHTR</sequence>
<feature type="transmembrane region" description="Helical" evidence="6">
    <location>
        <begin position="284"/>
        <end position="304"/>
    </location>
</feature>
<dbReference type="CDD" id="cd06173">
    <property type="entry name" value="MFS_MefA_like"/>
    <property type="match status" value="1"/>
</dbReference>
<dbReference type="PROSITE" id="PS50850">
    <property type="entry name" value="MFS"/>
    <property type="match status" value="1"/>
</dbReference>
<evidence type="ECO:0000256" key="4">
    <source>
        <dbReference type="ARBA" id="ARBA00022989"/>
    </source>
</evidence>
<keyword evidence="9" id="KW-1185">Reference proteome</keyword>
<gene>
    <name evidence="8" type="ORF">SAMN02745887_00953</name>
</gene>
<dbReference type="OrthoDB" id="7283966at2"/>
<dbReference type="AlphaFoldDB" id="A0A1K2HAE1"/>
<evidence type="ECO:0000256" key="1">
    <source>
        <dbReference type="ARBA" id="ARBA00004651"/>
    </source>
</evidence>
<dbReference type="PANTHER" id="PTHR23513">
    <property type="entry name" value="INTEGRAL MEMBRANE EFFLUX PROTEIN-RELATED"/>
    <property type="match status" value="1"/>
</dbReference>
<evidence type="ECO:0000313" key="9">
    <source>
        <dbReference type="Proteomes" id="UP000186513"/>
    </source>
</evidence>
<dbReference type="InterPro" id="IPR011701">
    <property type="entry name" value="MFS"/>
</dbReference>
<keyword evidence="3 6" id="KW-0812">Transmembrane</keyword>
<evidence type="ECO:0000256" key="6">
    <source>
        <dbReference type="SAM" id="Phobius"/>
    </source>
</evidence>
<feature type="transmembrane region" description="Helical" evidence="6">
    <location>
        <begin position="310"/>
        <end position="331"/>
    </location>
</feature>
<name>A0A1K2HAE1_9NEIS</name>
<reference evidence="8 9" key="1">
    <citation type="submission" date="2016-11" db="EMBL/GenBank/DDBJ databases">
        <authorList>
            <person name="Jaros S."/>
            <person name="Januszkiewicz K."/>
            <person name="Wedrychowicz H."/>
        </authorList>
    </citation>
    <scope>NUCLEOTIDE SEQUENCE [LARGE SCALE GENOMIC DNA]</scope>
    <source>
        <strain evidence="8 9">DSM 18899</strain>
    </source>
</reference>
<feature type="transmembrane region" description="Helical" evidence="6">
    <location>
        <begin position="218"/>
        <end position="239"/>
    </location>
</feature>
<dbReference type="Proteomes" id="UP000186513">
    <property type="component" value="Unassembled WGS sequence"/>
</dbReference>
<protein>
    <submittedName>
        <fullName evidence="8">Major Facilitator Superfamily protein</fullName>
    </submittedName>
</protein>
<organism evidence="8 9">
    <name type="scientific">Chitinimonas taiwanensis DSM 18899</name>
    <dbReference type="NCBI Taxonomy" id="1121279"/>
    <lineage>
        <taxon>Bacteria</taxon>
        <taxon>Pseudomonadati</taxon>
        <taxon>Pseudomonadota</taxon>
        <taxon>Betaproteobacteria</taxon>
        <taxon>Neisseriales</taxon>
        <taxon>Chitinibacteraceae</taxon>
        <taxon>Chitinimonas</taxon>
    </lineage>
</organism>
<feature type="transmembrane region" description="Helical" evidence="6">
    <location>
        <begin position="372"/>
        <end position="393"/>
    </location>
</feature>
<dbReference type="PANTHER" id="PTHR23513:SF6">
    <property type="entry name" value="MAJOR FACILITATOR SUPERFAMILY ASSOCIATED DOMAIN-CONTAINING PROTEIN"/>
    <property type="match status" value="1"/>
</dbReference>
<feature type="transmembrane region" description="Helical" evidence="6">
    <location>
        <begin position="259"/>
        <end position="277"/>
    </location>
</feature>
<evidence type="ECO:0000256" key="3">
    <source>
        <dbReference type="ARBA" id="ARBA00022692"/>
    </source>
</evidence>
<keyword evidence="2" id="KW-1003">Cell membrane</keyword>
<feature type="domain" description="Major facilitator superfamily (MFS) profile" evidence="7">
    <location>
        <begin position="1"/>
        <end position="398"/>
    </location>
</feature>
<accession>A0A1K2HAE1</accession>
<feature type="transmembrane region" description="Helical" evidence="6">
    <location>
        <begin position="77"/>
        <end position="97"/>
    </location>
</feature>
<feature type="transmembrane region" description="Helical" evidence="6">
    <location>
        <begin position="49"/>
        <end position="70"/>
    </location>
</feature>
<feature type="transmembrane region" description="Helical" evidence="6">
    <location>
        <begin position="103"/>
        <end position="121"/>
    </location>
</feature>
<dbReference type="EMBL" id="FPKR01000003">
    <property type="protein sequence ID" value="SFZ73707.1"/>
    <property type="molecule type" value="Genomic_DNA"/>
</dbReference>
<dbReference type="GO" id="GO:0005886">
    <property type="term" value="C:plasma membrane"/>
    <property type="evidence" value="ECO:0007669"/>
    <property type="project" value="UniProtKB-SubCell"/>
</dbReference>
<dbReference type="Gene3D" id="1.20.1250.20">
    <property type="entry name" value="MFS general substrate transporter like domains"/>
    <property type="match status" value="1"/>
</dbReference>
<feature type="transmembrane region" description="Helical" evidence="6">
    <location>
        <begin position="12"/>
        <end position="37"/>
    </location>
</feature>
<feature type="transmembrane region" description="Helical" evidence="6">
    <location>
        <begin position="343"/>
        <end position="366"/>
    </location>
</feature>
<comment type="subcellular location">
    <subcellularLocation>
        <location evidence="1">Cell membrane</location>
        <topology evidence="1">Multi-pass membrane protein</topology>
    </subcellularLocation>
</comment>
<dbReference type="InterPro" id="IPR020846">
    <property type="entry name" value="MFS_dom"/>
</dbReference>
<keyword evidence="5 6" id="KW-0472">Membrane</keyword>
<dbReference type="SUPFAM" id="SSF103473">
    <property type="entry name" value="MFS general substrate transporter"/>
    <property type="match status" value="1"/>
</dbReference>
<dbReference type="RefSeq" id="WP_072427484.1">
    <property type="nucleotide sequence ID" value="NZ_FPKR01000003.1"/>
</dbReference>
<dbReference type="STRING" id="1121279.SAMN02745887_00953"/>
<evidence type="ECO:0000256" key="5">
    <source>
        <dbReference type="ARBA" id="ARBA00023136"/>
    </source>
</evidence>
<feature type="transmembrane region" description="Helical" evidence="6">
    <location>
        <begin position="170"/>
        <end position="189"/>
    </location>
</feature>
<dbReference type="InterPro" id="IPR036259">
    <property type="entry name" value="MFS_trans_sf"/>
</dbReference>
<feature type="transmembrane region" description="Helical" evidence="6">
    <location>
        <begin position="142"/>
        <end position="164"/>
    </location>
</feature>
<keyword evidence="4 6" id="KW-1133">Transmembrane helix</keyword>
<evidence type="ECO:0000256" key="2">
    <source>
        <dbReference type="ARBA" id="ARBA00022475"/>
    </source>
</evidence>
<evidence type="ECO:0000313" key="8">
    <source>
        <dbReference type="EMBL" id="SFZ73707.1"/>
    </source>
</evidence>
<dbReference type="GO" id="GO:0022857">
    <property type="term" value="F:transmembrane transporter activity"/>
    <property type="evidence" value="ECO:0007669"/>
    <property type="project" value="InterPro"/>
</dbReference>